<feature type="compositionally biased region" description="Low complexity" evidence="2">
    <location>
        <begin position="309"/>
        <end position="321"/>
    </location>
</feature>
<feature type="region of interest" description="Disordered" evidence="2">
    <location>
        <begin position="1"/>
        <end position="52"/>
    </location>
</feature>
<dbReference type="OrthoDB" id="8256505at2"/>
<comment type="caution">
    <text evidence="4">The sequence shown here is derived from an EMBL/GenBank/DDBJ whole genome shotgun (WGS) entry which is preliminary data.</text>
</comment>
<keyword evidence="3" id="KW-0472">Membrane</keyword>
<accession>A0A5S4VXL3</accession>
<evidence type="ECO:0000313" key="4">
    <source>
        <dbReference type="EMBL" id="TYL73004.1"/>
    </source>
</evidence>
<keyword evidence="3" id="KW-0812">Transmembrane</keyword>
<feature type="region of interest" description="Disordered" evidence="2">
    <location>
        <begin position="70"/>
        <end position="105"/>
    </location>
</feature>
<feature type="compositionally biased region" description="Polar residues" evidence="2">
    <location>
        <begin position="210"/>
        <end position="225"/>
    </location>
</feature>
<dbReference type="RefSeq" id="WP_148755972.1">
    <property type="nucleotide sequence ID" value="NZ_VSSR01000080.1"/>
</dbReference>
<name>A0A5S4VXL3_9BRAD</name>
<feature type="compositionally biased region" description="Pro residues" evidence="2">
    <location>
        <begin position="327"/>
        <end position="337"/>
    </location>
</feature>
<feature type="compositionally biased region" description="Low complexity" evidence="2">
    <location>
        <begin position="78"/>
        <end position="90"/>
    </location>
</feature>
<feature type="compositionally biased region" description="Basic and acidic residues" evidence="2">
    <location>
        <begin position="91"/>
        <end position="105"/>
    </location>
</feature>
<evidence type="ECO:0000256" key="3">
    <source>
        <dbReference type="SAM" id="Phobius"/>
    </source>
</evidence>
<organism evidence="4 5">
    <name type="scientific">Bradyrhizobium cytisi</name>
    <dbReference type="NCBI Taxonomy" id="515489"/>
    <lineage>
        <taxon>Bacteria</taxon>
        <taxon>Pseudomonadati</taxon>
        <taxon>Pseudomonadota</taxon>
        <taxon>Alphaproteobacteria</taxon>
        <taxon>Hyphomicrobiales</taxon>
        <taxon>Nitrobacteraceae</taxon>
        <taxon>Bradyrhizobium</taxon>
    </lineage>
</organism>
<evidence type="ECO:0000256" key="2">
    <source>
        <dbReference type="SAM" id="MobiDB-lite"/>
    </source>
</evidence>
<keyword evidence="3" id="KW-1133">Transmembrane helix</keyword>
<gene>
    <name evidence="4" type="ORF">FXB38_37550</name>
</gene>
<feature type="compositionally biased region" description="Basic and acidic residues" evidence="2">
    <location>
        <begin position="193"/>
        <end position="205"/>
    </location>
</feature>
<evidence type="ECO:0000313" key="5">
    <source>
        <dbReference type="Proteomes" id="UP000324853"/>
    </source>
</evidence>
<feature type="compositionally biased region" description="Low complexity" evidence="2">
    <location>
        <begin position="160"/>
        <end position="183"/>
    </location>
</feature>
<feature type="region of interest" description="Disordered" evidence="2">
    <location>
        <begin position="307"/>
        <end position="346"/>
    </location>
</feature>
<protein>
    <submittedName>
        <fullName evidence="4">Uncharacterized protein</fullName>
    </submittedName>
</protein>
<dbReference type="AlphaFoldDB" id="A0A5S4VXL3"/>
<feature type="coiled-coil region" evidence="1">
    <location>
        <begin position="227"/>
        <end position="268"/>
    </location>
</feature>
<feature type="compositionally biased region" description="Basic and acidic residues" evidence="2">
    <location>
        <begin position="10"/>
        <end position="26"/>
    </location>
</feature>
<dbReference type="EMBL" id="VSSR01000080">
    <property type="protein sequence ID" value="TYL73004.1"/>
    <property type="molecule type" value="Genomic_DNA"/>
</dbReference>
<keyword evidence="5" id="KW-1185">Reference proteome</keyword>
<proteinExistence type="predicted"/>
<keyword evidence="1" id="KW-0175">Coiled coil</keyword>
<reference evidence="4 5" key="1">
    <citation type="submission" date="2019-08" db="EMBL/GenBank/DDBJ databases">
        <title>Bradyrhizobium hipponensis sp. nov., a rhizobium isolated from a Lupinus angustifolius root nodule in Tunisia.</title>
        <authorList>
            <person name="Off K."/>
            <person name="Rejili M."/>
            <person name="Mars M."/>
            <person name="Brachmann A."/>
            <person name="Marin M."/>
        </authorList>
    </citation>
    <scope>NUCLEOTIDE SEQUENCE [LARGE SCALE GENOMIC DNA]</scope>
    <source>
        <strain evidence="4 5">CTAW11</strain>
    </source>
</reference>
<evidence type="ECO:0000256" key="1">
    <source>
        <dbReference type="SAM" id="Coils"/>
    </source>
</evidence>
<sequence>MESASVPEADDPKADTQKTDTQKADSQKPGIQMPDTQKPDEMRADGGLARAFDQIKSAEDDLARLDRLVSAMERGSESPRASQASAAAAAAEDKAPDSKLRDQGLKGDRPMLRALVGLVLAIGILGAAFASQYRDEAKSISKSISKSIMARWAPPATNEPPQASAVASPAQPPALQLAAVDQPGPLPPPPVGKETEGAPKPDVSRPDAPSTGTTAPDQPSSDLAQSLKTITNELASINGKLEQLKSRNEQTLREQADTIQQLKAAQEKDAADNARLAAQVQALQTQLTASSASASVKPAVRSVLNNDTAAAARPHVQAAAPRRPRPPRGPWMPPPYMVDPYGDPDW</sequence>
<dbReference type="Proteomes" id="UP000324853">
    <property type="component" value="Unassembled WGS sequence"/>
</dbReference>
<feature type="region of interest" description="Disordered" evidence="2">
    <location>
        <begin position="151"/>
        <end position="225"/>
    </location>
</feature>
<feature type="transmembrane region" description="Helical" evidence="3">
    <location>
        <begin position="111"/>
        <end position="130"/>
    </location>
</feature>